<dbReference type="EMBL" id="JABXWT010000001">
    <property type="protein sequence ID" value="NVO55032.1"/>
    <property type="molecule type" value="Genomic_DNA"/>
</dbReference>
<sequence>MIILDWISRRLKKREAKYFGLNSLDQKLEPYVDFDNGFFVELGANDGITQSNSYYFEKARNWNGILIEPAPHNFLKCFARRGKTSRVFCNACVEFGFPDKLVELTYANLMSISVGLDLDLADKDQHLRDAQQHMKETEVSFSFGAVAKPLNEILIDGEAPDQINFLSLDVEGAELNVLKGIDHDRFRFDYMLIECRSFDRLNDYLQSVGYKFETSLSQHDYLFKDIRDRLSL</sequence>
<evidence type="ECO:0000313" key="2">
    <source>
        <dbReference type="EMBL" id="NVO55032.1"/>
    </source>
</evidence>
<dbReference type="PANTHER" id="PTHR34009:SF2">
    <property type="entry name" value="PROTEIN STAR"/>
    <property type="match status" value="1"/>
</dbReference>
<dbReference type="SUPFAM" id="SSF53335">
    <property type="entry name" value="S-adenosyl-L-methionine-dependent methyltransferases"/>
    <property type="match status" value="1"/>
</dbReference>
<name>A0ABX2PLP1_9RHOB</name>
<proteinExistence type="predicted"/>
<organism evidence="2 3">
    <name type="scientific">Ruegeria haliotis</name>
    <dbReference type="NCBI Taxonomy" id="2747601"/>
    <lineage>
        <taxon>Bacteria</taxon>
        <taxon>Pseudomonadati</taxon>
        <taxon>Pseudomonadota</taxon>
        <taxon>Alphaproteobacteria</taxon>
        <taxon>Rhodobacterales</taxon>
        <taxon>Roseobacteraceae</taxon>
        <taxon>Ruegeria</taxon>
    </lineage>
</organism>
<feature type="domain" description="Methyltransferase FkbM" evidence="1">
    <location>
        <begin position="42"/>
        <end position="212"/>
    </location>
</feature>
<dbReference type="Gene3D" id="3.40.50.150">
    <property type="entry name" value="Vaccinia Virus protein VP39"/>
    <property type="match status" value="1"/>
</dbReference>
<keyword evidence="3" id="KW-1185">Reference proteome</keyword>
<comment type="caution">
    <text evidence="2">The sequence shown here is derived from an EMBL/GenBank/DDBJ whole genome shotgun (WGS) entry which is preliminary data.</text>
</comment>
<dbReference type="Pfam" id="PF05050">
    <property type="entry name" value="Methyltransf_21"/>
    <property type="match status" value="1"/>
</dbReference>
<dbReference type="Proteomes" id="UP000630805">
    <property type="component" value="Unassembled WGS sequence"/>
</dbReference>
<dbReference type="InterPro" id="IPR029063">
    <property type="entry name" value="SAM-dependent_MTases_sf"/>
</dbReference>
<dbReference type="InterPro" id="IPR006342">
    <property type="entry name" value="FkbM_mtfrase"/>
</dbReference>
<dbReference type="InterPro" id="IPR053202">
    <property type="entry name" value="EGF_Rcpt_Signaling_Reg"/>
</dbReference>
<dbReference type="GO" id="GO:0032259">
    <property type="term" value="P:methylation"/>
    <property type="evidence" value="ECO:0007669"/>
    <property type="project" value="UniProtKB-KW"/>
</dbReference>
<dbReference type="RefSeq" id="WP_176862019.1">
    <property type="nucleotide sequence ID" value="NZ_JABXWT010000001.1"/>
</dbReference>
<accession>A0ABX2PLP1</accession>
<gene>
    <name evidence="2" type="ORF">HW561_04410</name>
</gene>
<dbReference type="NCBIfam" id="TIGR01444">
    <property type="entry name" value="fkbM_fam"/>
    <property type="match status" value="1"/>
</dbReference>
<evidence type="ECO:0000313" key="3">
    <source>
        <dbReference type="Proteomes" id="UP000630805"/>
    </source>
</evidence>
<keyword evidence="2" id="KW-0489">Methyltransferase</keyword>
<evidence type="ECO:0000259" key="1">
    <source>
        <dbReference type="Pfam" id="PF05050"/>
    </source>
</evidence>
<dbReference type="PANTHER" id="PTHR34009">
    <property type="entry name" value="PROTEIN STAR"/>
    <property type="match status" value="1"/>
</dbReference>
<dbReference type="GO" id="GO:0008168">
    <property type="term" value="F:methyltransferase activity"/>
    <property type="evidence" value="ECO:0007669"/>
    <property type="project" value="UniProtKB-KW"/>
</dbReference>
<protein>
    <submittedName>
        <fullName evidence="2">FkbM family methyltransferase</fullName>
    </submittedName>
</protein>
<keyword evidence="2" id="KW-0808">Transferase</keyword>
<reference evidence="2 3" key="1">
    <citation type="submission" date="2020-06" db="EMBL/GenBank/DDBJ databases">
        <authorList>
            <person name="Cao W.R."/>
        </authorList>
    </citation>
    <scope>NUCLEOTIDE SEQUENCE [LARGE SCALE GENOMIC DNA]</scope>
    <source>
        <strain evidence="2 3">B1Z28</strain>
    </source>
</reference>